<dbReference type="Pfam" id="PF04073">
    <property type="entry name" value="tRNA_edit"/>
    <property type="match status" value="1"/>
</dbReference>
<name>A0A196SER7_BLAHN</name>
<dbReference type="InterPro" id="IPR007214">
    <property type="entry name" value="YbaK/aa-tRNA-synth-assoc-dom"/>
</dbReference>
<evidence type="ECO:0000256" key="2">
    <source>
        <dbReference type="SAM" id="Coils"/>
    </source>
</evidence>
<comment type="similarity">
    <text evidence="1">Belongs to the PRORSD1 family.</text>
</comment>
<protein>
    <submittedName>
        <fullName evidence="4">DNA-binding protein</fullName>
    </submittedName>
</protein>
<dbReference type="PANTHER" id="PTHR31423">
    <property type="entry name" value="YBAK DOMAIN-CONTAINING PROTEIN"/>
    <property type="match status" value="1"/>
</dbReference>
<accession>A0A196SER7</accession>
<keyword evidence="2" id="KW-0175">Coiled coil</keyword>
<dbReference type="GO" id="GO:0002161">
    <property type="term" value="F:aminoacyl-tRNA deacylase activity"/>
    <property type="evidence" value="ECO:0007669"/>
    <property type="project" value="InterPro"/>
</dbReference>
<dbReference type="GO" id="GO:0003677">
    <property type="term" value="F:DNA binding"/>
    <property type="evidence" value="ECO:0007669"/>
    <property type="project" value="UniProtKB-KW"/>
</dbReference>
<dbReference type="InterPro" id="IPR036282">
    <property type="entry name" value="Glutathione-S-Trfase_C_sf"/>
</dbReference>
<keyword evidence="4" id="KW-0238">DNA-binding</keyword>
<dbReference type="SUPFAM" id="SSF47616">
    <property type="entry name" value="GST C-terminal domain-like"/>
    <property type="match status" value="1"/>
</dbReference>
<dbReference type="InterPro" id="IPR040285">
    <property type="entry name" value="ProX/PRXD1"/>
</dbReference>
<dbReference type="SUPFAM" id="SSF55826">
    <property type="entry name" value="YbaK/ProRS associated domain"/>
    <property type="match status" value="1"/>
</dbReference>
<dbReference type="FunFam" id="3.90.960.10:FF:000005">
    <property type="entry name" value="Putative prolyl-tRNA synthetase"/>
    <property type="match status" value="1"/>
</dbReference>
<dbReference type="Gene3D" id="3.90.960.10">
    <property type="entry name" value="YbaK/aminoacyl-tRNA synthetase-associated domain"/>
    <property type="match status" value="1"/>
</dbReference>
<comment type="caution">
    <text evidence="4">The sequence shown here is derived from an EMBL/GenBank/DDBJ whole genome shotgun (WGS) entry which is preliminary data.</text>
</comment>
<dbReference type="AlphaFoldDB" id="A0A196SER7"/>
<dbReference type="CDD" id="cd00299">
    <property type="entry name" value="GST_C_family"/>
    <property type="match status" value="1"/>
</dbReference>
<dbReference type="STRING" id="478820.A0A196SER7"/>
<organism evidence="4 5">
    <name type="scientific">Blastocystis sp. subtype 1 (strain ATCC 50177 / NandII)</name>
    <dbReference type="NCBI Taxonomy" id="478820"/>
    <lineage>
        <taxon>Eukaryota</taxon>
        <taxon>Sar</taxon>
        <taxon>Stramenopiles</taxon>
        <taxon>Bigyra</taxon>
        <taxon>Opalozoa</taxon>
        <taxon>Opalinata</taxon>
        <taxon>Blastocystidae</taxon>
        <taxon>Blastocystis</taxon>
    </lineage>
</organism>
<evidence type="ECO:0000259" key="3">
    <source>
        <dbReference type="Pfam" id="PF04073"/>
    </source>
</evidence>
<dbReference type="OrthoDB" id="424586at2759"/>
<evidence type="ECO:0000256" key="1">
    <source>
        <dbReference type="ARBA" id="ARBA00010201"/>
    </source>
</evidence>
<evidence type="ECO:0000313" key="4">
    <source>
        <dbReference type="EMBL" id="OAO14479.1"/>
    </source>
</evidence>
<feature type="coiled-coil region" evidence="2">
    <location>
        <begin position="196"/>
        <end position="227"/>
    </location>
</feature>
<gene>
    <name evidence="4" type="ORF">AV274_3782</name>
</gene>
<dbReference type="PANTHER" id="PTHR31423:SF3">
    <property type="entry name" value="PROLYL-TRNA SYNTHETASE ASSOCIATED DOMAIN-CONTAINING PROTEIN 1-RELATED"/>
    <property type="match status" value="1"/>
</dbReference>
<proteinExistence type="inferred from homology"/>
<reference evidence="4 5" key="1">
    <citation type="submission" date="2016-05" db="EMBL/GenBank/DDBJ databases">
        <title>Nuclear genome of Blastocystis sp. subtype 1 NandII.</title>
        <authorList>
            <person name="Gentekaki E."/>
            <person name="Curtis B."/>
            <person name="Stairs C."/>
            <person name="Eme L."/>
            <person name="Herman E."/>
            <person name="Klimes V."/>
            <person name="Arias M.C."/>
            <person name="Elias M."/>
            <person name="Hilliou F."/>
            <person name="Klute M."/>
            <person name="Malik S.-B."/>
            <person name="Pightling A."/>
            <person name="Rachubinski R."/>
            <person name="Salas D."/>
            <person name="Schlacht A."/>
            <person name="Suga H."/>
            <person name="Archibald J."/>
            <person name="Ball S.G."/>
            <person name="Clark G."/>
            <person name="Dacks J."/>
            <person name="Van Der Giezen M."/>
            <person name="Tsaousis A."/>
            <person name="Roger A."/>
        </authorList>
    </citation>
    <scope>NUCLEOTIDE SEQUENCE [LARGE SCALE GENOMIC DNA]</scope>
    <source>
        <strain evidence="5">ATCC 50177 / NandII</strain>
    </source>
</reference>
<dbReference type="EMBL" id="LXWW01000238">
    <property type="protein sequence ID" value="OAO14479.1"/>
    <property type="molecule type" value="Genomic_DNA"/>
</dbReference>
<sequence>MFAVTESNYESLALKASCRFLGKEESAYADYATLLAENNVSETEKAAIDNAVAYLKKECATPLLQHKSHIQMLLTMGVRDCPEQVEVYNKVMEAVRSFVDAWENTLSGDYFSAEFGLVDIAIYTCTFNLFRFVMVPRLAIFLDPHFTAWRVRCAKQTCIASTFPDNTIAATVREGDQIDVRADPIRVAKLGEGAMQKNLNYKKEASQRQLEKMKKAAAAEKKEEKVEVVEVVKKVEGPIEEPKTEEEKKLFPILDAMGIEHHTVYHEAAKTVEDVIAFVPKELGLPTKNLFLKAKKPHDANDTGLYMVCAAFDTKVDMKQLTSDLKYKSGSLRFADEELLKSMLGVAQGHLSLFAKINDAANKVKVIIDKRLMDAEKVLLHPLVNTASTQISCADFKRFADKYAAGYEVREF</sequence>
<dbReference type="Proteomes" id="UP000078348">
    <property type="component" value="Unassembled WGS sequence"/>
</dbReference>
<dbReference type="InterPro" id="IPR036754">
    <property type="entry name" value="YbaK/aa-tRNA-synt-asso_dom_sf"/>
</dbReference>
<keyword evidence="5" id="KW-1185">Reference proteome</keyword>
<feature type="domain" description="YbaK/aminoacyl-tRNA synthetase-associated" evidence="3">
    <location>
        <begin position="266"/>
        <end position="399"/>
    </location>
</feature>
<evidence type="ECO:0000313" key="5">
    <source>
        <dbReference type="Proteomes" id="UP000078348"/>
    </source>
</evidence>